<sequence length="102" mass="11569">MANHLLEMFADFTLYRNIRIQGCTTFAGFYLTGFYLSHYGLNLRSRAFLYAAAVASWAFAFASSTFYSLERVKPNEYFLGNFQPTTFLVASGISFSAKKDIL</sequence>
<comment type="caution">
    <text evidence="2">The sequence shown here is derived from an EMBL/GenBank/DDBJ whole genome shotgun (WGS) entry which is preliminary data.</text>
</comment>
<evidence type="ECO:0000313" key="2">
    <source>
        <dbReference type="EMBL" id="PJJ40361.1"/>
    </source>
</evidence>
<feature type="transmembrane region" description="Helical" evidence="1">
    <location>
        <begin position="48"/>
        <end position="69"/>
    </location>
</feature>
<keyword evidence="1" id="KW-1133">Transmembrane helix</keyword>
<accession>A0A2M9A3R6</accession>
<evidence type="ECO:0000256" key="1">
    <source>
        <dbReference type="SAM" id="Phobius"/>
    </source>
</evidence>
<protein>
    <submittedName>
        <fullName evidence="2">Uncharacterized protein</fullName>
    </submittedName>
</protein>
<evidence type="ECO:0000313" key="3">
    <source>
        <dbReference type="Proteomes" id="UP000231134"/>
    </source>
</evidence>
<keyword evidence="1" id="KW-0472">Membrane</keyword>
<dbReference type="RefSeq" id="WP_100424457.1">
    <property type="nucleotide sequence ID" value="NZ_PGEX01000001.1"/>
</dbReference>
<dbReference type="AlphaFoldDB" id="A0A2M9A3R6"/>
<gene>
    <name evidence="2" type="ORF">BGX16_0280</name>
</gene>
<dbReference type="EMBL" id="PGEX01000001">
    <property type="protein sequence ID" value="PJJ40361.1"/>
    <property type="molecule type" value="Genomic_DNA"/>
</dbReference>
<reference evidence="2 3" key="1">
    <citation type="submission" date="2017-11" db="EMBL/GenBank/DDBJ databases">
        <title>Animal gut microbial communities from fecal samples from Wisconsin, USA.</title>
        <authorList>
            <person name="Neumann A."/>
        </authorList>
    </citation>
    <scope>NUCLEOTIDE SEQUENCE [LARGE SCALE GENOMIC DNA]</scope>
    <source>
        <strain evidence="2 3">UWS3</strain>
    </source>
</reference>
<dbReference type="Proteomes" id="UP000231134">
    <property type="component" value="Unassembled WGS sequence"/>
</dbReference>
<proteinExistence type="predicted"/>
<feature type="transmembrane region" description="Helical" evidence="1">
    <location>
        <begin position="18"/>
        <end position="36"/>
    </location>
</feature>
<organism evidence="2 3">
    <name type="scientific">Hallerella succinigenes</name>
    <dbReference type="NCBI Taxonomy" id="1896222"/>
    <lineage>
        <taxon>Bacteria</taxon>
        <taxon>Pseudomonadati</taxon>
        <taxon>Fibrobacterota</taxon>
        <taxon>Fibrobacteria</taxon>
        <taxon>Fibrobacterales</taxon>
        <taxon>Fibrobacteraceae</taxon>
        <taxon>Hallerella</taxon>
    </lineage>
</organism>
<name>A0A2M9A3R6_9BACT</name>
<keyword evidence="3" id="KW-1185">Reference proteome</keyword>
<keyword evidence="1" id="KW-0812">Transmembrane</keyword>